<dbReference type="AlphaFoldDB" id="A0A5E7UID9"/>
<accession>A0A5E7UID9</accession>
<reference evidence="1 2" key="1">
    <citation type="submission" date="2019-09" db="EMBL/GenBank/DDBJ databases">
        <authorList>
            <person name="Chandra G."/>
            <person name="Truman W A."/>
        </authorList>
    </citation>
    <scope>NUCLEOTIDE SEQUENCE [LARGE SCALE GENOMIC DNA]</scope>
    <source>
        <strain evidence="1">PS928</strain>
    </source>
</reference>
<name>A0A5E7UID9_PSEFL</name>
<protein>
    <submittedName>
        <fullName evidence="1">Uncharacterized protein</fullName>
    </submittedName>
</protein>
<proteinExistence type="predicted"/>
<organism evidence="1 2">
    <name type="scientific">Pseudomonas fluorescens</name>
    <dbReference type="NCBI Taxonomy" id="294"/>
    <lineage>
        <taxon>Bacteria</taxon>
        <taxon>Pseudomonadati</taxon>
        <taxon>Pseudomonadota</taxon>
        <taxon>Gammaproteobacteria</taxon>
        <taxon>Pseudomonadales</taxon>
        <taxon>Pseudomonadaceae</taxon>
        <taxon>Pseudomonas</taxon>
    </lineage>
</organism>
<dbReference type="Proteomes" id="UP000381378">
    <property type="component" value="Unassembled WGS sequence"/>
</dbReference>
<evidence type="ECO:0000313" key="1">
    <source>
        <dbReference type="EMBL" id="VVQ10791.1"/>
    </source>
</evidence>
<evidence type="ECO:0000313" key="2">
    <source>
        <dbReference type="Proteomes" id="UP000381378"/>
    </source>
</evidence>
<dbReference type="RefSeq" id="WP_150786935.1">
    <property type="nucleotide sequence ID" value="NZ_CABVJF010000014.1"/>
</dbReference>
<dbReference type="EMBL" id="CABVJF010000014">
    <property type="protein sequence ID" value="VVQ10791.1"/>
    <property type="molecule type" value="Genomic_DNA"/>
</dbReference>
<sequence>MPQTMQDQFEQAYSEDNGGMPVAFINLQRLGDSYSVPKIARAWYWFKRSRLVITLPQEGAARYWETFDDVEGQCFNWAKYNRDVAIAIKS</sequence>
<gene>
    <name evidence="1" type="ORF">PS928_03659</name>
</gene>
<dbReference type="OrthoDB" id="6903908at2"/>